<dbReference type="EMBL" id="BK015736">
    <property type="protein sequence ID" value="DAE22691.1"/>
    <property type="molecule type" value="Genomic_DNA"/>
</dbReference>
<reference evidence="1" key="1">
    <citation type="journal article" date="2021" name="Proc. Natl. Acad. Sci. U.S.A.">
        <title>A Catalog of Tens of Thousands of Viruses from Human Metagenomes Reveals Hidden Associations with Chronic Diseases.</title>
        <authorList>
            <person name="Tisza M.J."/>
            <person name="Buck C.B."/>
        </authorList>
    </citation>
    <scope>NUCLEOTIDE SEQUENCE</scope>
    <source>
        <strain evidence="1">CtfRs3</strain>
    </source>
</reference>
<proteinExistence type="predicted"/>
<organism evidence="1">
    <name type="scientific">Phage sp. ctfRs3</name>
    <dbReference type="NCBI Taxonomy" id="2826751"/>
    <lineage>
        <taxon>Viruses</taxon>
    </lineage>
</organism>
<protein>
    <submittedName>
        <fullName evidence="1">Uncharacterized protein</fullName>
    </submittedName>
</protein>
<evidence type="ECO:0000313" key="1">
    <source>
        <dbReference type="EMBL" id="DAE22691.1"/>
    </source>
</evidence>
<name>A0A8S5QV09_9VIRU</name>
<accession>A0A8S5QV09</accession>
<sequence>MENRQEQNQQVQKEVIIMSEKQKEFLVSIGIDPNDELDVIEDKVGDYLTLNCLDENYNPNEEGLMCESILDYIGQL</sequence>